<evidence type="ECO:0000313" key="3">
    <source>
        <dbReference type="Proteomes" id="UP000762676"/>
    </source>
</evidence>
<dbReference type="AlphaFoldDB" id="A0AAV4ITS0"/>
<dbReference type="EMBL" id="BMAT01006437">
    <property type="protein sequence ID" value="GFS12682.1"/>
    <property type="molecule type" value="Genomic_DNA"/>
</dbReference>
<keyword evidence="1" id="KW-1133">Transmembrane helix</keyword>
<evidence type="ECO:0000256" key="1">
    <source>
        <dbReference type="SAM" id="Phobius"/>
    </source>
</evidence>
<proteinExistence type="predicted"/>
<reference evidence="2 3" key="1">
    <citation type="journal article" date="2021" name="Elife">
        <title>Chloroplast acquisition without the gene transfer in kleptoplastic sea slugs, Plakobranchus ocellatus.</title>
        <authorList>
            <person name="Maeda T."/>
            <person name="Takahashi S."/>
            <person name="Yoshida T."/>
            <person name="Shimamura S."/>
            <person name="Takaki Y."/>
            <person name="Nagai Y."/>
            <person name="Toyoda A."/>
            <person name="Suzuki Y."/>
            <person name="Arimoto A."/>
            <person name="Ishii H."/>
            <person name="Satoh N."/>
            <person name="Nishiyama T."/>
            <person name="Hasebe M."/>
            <person name="Maruyama T."/>
            <person name="Minagawa J."/>
            <person name="Obokata J."/>
            <person name="Shigenobu S."/>
        </authorList>
    </citation>
    <scope>NUCLEOTIDE SEQUENCE [LARGE SCALE GENOMIC DNA]</scope>
</reference>
<evidence type="ECO:0000313" key="2">
    <source>
        <dbReference type="EMBL" id="GFS12682.1"/>
    </source>
</evidence>
<keyword evidence="3" id="KW-1185">Reference proteome</keyword>
<comment type="caution">
    <text evidence="2">The sequence shown here is derived from an EMBL/GenBank/DDBJ whole genome shotgun (WGS) entry which is preliminary data.</text>
</comment>
<accession>A0AAV4ITS0</accession>
<evidence type="ECO:0008006" key="4">
    <source>
        <dbReference type="Google" id="ProtNLM"/>
    </source>
</evidence>
<keyword evidence="1" id="KW-0812">Transmembrane</keyword>
<organism evidence="2 3">
    <name type="scientific">Elysia marginata</name>
    <dbReference type="NCBI Taxonomy" id="1093978"/>
    <lineage>
        <taxon>Eukaryota</taxon>
        <taxon>Metazoa</taxon>
        <taxon>Spiralia</taxon>
        <taxon>Lophotrochozoa</taxon>
        <taxon>Mollusca</taxon>
        <taxon>Gastropoda</taxon>
        <taxon>Heterobranchia</taxon>
        <taxon>Euthyneura</taxon>
        <taxon>Panpulmonata</taxon>
        <taxon>Sacoglossa</taxon>
        <taxon>Placobranchoidea</taxon>
        <taxon>Plakobranchidae</taxon>
        <taxon>Elysia</taxon>
    </lineage>
</organism>
<name>A0AAV4ITS0_9GAST</name>
<gene>
    <name evidence="2" type="ORF">ElyMa_003117700</name>
</gene>
<feature type="transmembrane region" description="Helical" evidence="1">
    <location>
        <begin position="75"/>
        <end position="97"/>
    </location>
</feature>
<keyword evidence="1" id="KW-0472">Membrane</keyword>
<sequence>MTEERSAPRPPNEEEPWVKISTSQLTDLMKALDETRALLNDFYQSQVGTPGPRQVVTRRRKSWWGRHCCPSGRKFLYRNITLITVILQFLNLMMLTVMDVLPKHLVQHYKMIIASSATMIALEVLNLFILILATGR</sequence>
<protein>
    <recommendedName>
        <fullName evidence="4">Cation-transporting P-type ATPase N-terminal domain-containing protein</fullName>
    </recommendedName>
</protein>
<feature type="transmembrane region" description="Helical" evidence="1">
    <location>
        <begin position="109"/>
        <end position="133"/>
    </location>
</feature>
<dbReference type="Proteomes" id="UP000762676">
    <property type="component" value="Unassembled WGS sequence"/>
</dbReference>